<dbReference type="PIRSF" id="PIRSF009264">
    <property type="entry name" value="TagBP_ald_AgaZ"/>
    <property type="match status" value="1"/>
</dbReference>
<dbReference type="Proteomes" id="UP001300383">
    <property type="component" value="Unassembled WGS sequence"/>
</dbReference>
<dbReference type="Gene3D" id="3.20.20.70">
    <property type="entry name" value="Aldolase class I"/>
    <property type="match status" value="1"/>
</dbReference>
<dbReference type="RefSeq" id="WP_283229503.1">
    <property type="nucleotide sequence ID" value="NZ_JASGBQ010000001.1"/>
</dbReference>
<name>A0AAP4BAR8_9FIRM</name>
<dbReference type="InterPro" id="IPR013785">
    <property type="entry name" value="Aldolase_TIM"/>
</dbReference>
<proteinExistence type="predicted"/>
<evidence type="ECO:0000313" key="2">
    <source>
        <dbReference type="EMBL" id="MDI9240994.1"/>
    </source>
</evidence>
<evidence type="ECO:0000313" key="3">
    <source>
        <dbReference type="Proteomes" id="UP001300383"/>
    </source>
</evidence>
<accession>A0AAP4BAR8</accession>
<dbReference type="PANTHER" id="PTHR32502:SF2">
    <property type="entry name" value="D-TAGATOSE-1,6-BISPHOSPHATE ALDOLASE SUBUNIT KBAZ"/>
    <property type="match status" value="1"/>
</dbReference>
<protein>
    <submittedName>
        <fullName evidence="2">Class II D-tagatose-bisphosphate aldolase, non-catalytic subunit</fullName>
    </submittedName>
</protein>
<keyword evidence="3" id="KW-1185">Reference proteome</keyword>
<dbReference type="InterPro" id="IPR012062">
    <property type="entry name" value="GatZ/KbaZ-like"/>
</dbReference>
<dbReference type="GO" id="GO:0005886">
    <property type="term" value="C:plasma membrane"/>
    <property type="evidence" value="ECO:0007669"/>
    <property type="project" value="TreeGrafter"/>
</dbReference>
<dbReference type="SUPFAM" id="SSF51569">
    <property type="entry name" value="Aldolase"/>
    <property type="match status" value="1"/>
</dbReference>
<gene>
    <name evidence="2" type="ORF">QJ036_00690</name>
</gene>
<comment type="caution">
    <text evidence="2">The sequence shown here is derived from an EMBL/GenBank/DDBJ whole genome shotgun (WGS) entry which is preliminary data.</text>
</comment>
<reference evidence="2 3" key="1">
    <citation type="submission" date="2023-05" db="EMBL/GenBank/DDBJ databases">
        <title>[ruminococcus] sp. nov., isolated from a pig farm feces dump.</title>
        <authorList>
            <person name="Chang Y.-H."/>
        </authorList>
    </citation>
    <scope>NUCLEOTIDE SEQUENCE [LARGE SCALE GENOMIC DNA]</scope>
    <source>
        <strain evidence="2 3">YH-rum2234</strain>
    </source>
</reference>
<dbReference type="Pfam" id="PF08013">
    <property type="entry name" value="GatZ_KbaZ-like"/>
    <property type="match status" value="1"/>
</dbReference>
<organism evidence="2 3">
    <name type="scientific">Fusibacillus kribbianus</name>
    <dbReference type="NCBI Taxonomy" id="3044208"/>
    <lineage>
        <taxon>Bacteria</taxon>
        <taxon>Bacillati</taxon>
        <taxon>Bacillota</taxon>
        <taxon>Clostridia</taxon>
        <taxon>Lachnospirales</taxon>
        <taxon>Lachnospiraceae</taxon>
        <taxon>Fusibacillus</taxon>
    </lineage>
</organism>
<comment type="pathway">
    <text evidence="1">Carbohydrate metabolism.</text>
</comment>
<dbReference type="Gene3D" id="1.10.400.20">
    <property type="entry name" value="putative tagatose 6-phosphate kinase domain like"/>
    <property type="match status" value="1"/>
</dbReference>
<sequence length="427" mass="48194">MNPIKEVLKRQRGIASYCTSNELVLEACMEEAGKDGYVLVEATANQVNQFGGYTGMNAADFVKYAERIAERSNLPKGKLLLGGDHLGPLVWSSEPEETAMEKAEQLVREFVQAGFQKIHLDTSMRLGDDDSSKPLSTETIAKRGVRLYRAAMDGFEERKRQDPKAELPVFIIGSEVPIPGGSQEAEESVQVTKPEAFEETVEVYKRVFDKAGFTDAFEHIIAVVVQPGVEFGDSSVCEYDRGKAEKLTKALQNHPGFIFEGHSTDYQKETSLREMAEDGIAILKVGPALTFALREGLFQLEAMEKELYPEYQCSHFSMILEQVMLEQPGNWKKHYNGTEEEKHLARKYSYSDRCRYYIGDERVGQAMEHLFRNLDNKTPSDSMLHQYMPEQYRMVRDGTLPREAKALAKAAVRQVVAEYQKSVGARN</sequence>
<dbReference type="InterPro" id="IPR050303">
    <property type="entry name" value="GatZ_KbaZ_carbometab"/>
</dbReference>
<dbReference type="GO" id="GO:0005975">
    <property type="term" value="P:carbohydrate metabolic process"/>
    <property type="evidence" value="ECO:0007669"/>
    <property type="project" value="InterPro"/>
</dbReference>
<dbReference type="AlphaFoldDB" id="A0AAP4BAR8"/>
<dbReference type="GO" id="GO:0009401">
    <property type="term" value="P:phosphoenolpyruvate-dependent sugar phosphotransferase system"/>
    <property type="evidence" value="ECO:0007669"/>
    <property type="project" value="TreeGrafter"/>
</dbReference>
<dbReference type="EMBL" id="JASGBQ010000001">
    <property type="protein sequence ID" value="MDI9240994.1"/>
    <property type="molecule type" value="Genomic_DNA"/>
</dbReference>
<evidence type="ECO:0000256" key="1">
    <source>
        <dbReference type="ARBA" id="ARBA00005007"/>
    </source>
</evidence>
<dbReference type="PANTHER" id="PTHR32502">
    <property type="entry name" value="N-ACETYLGALACTOSAMINE PERMEASE II COMPONENT-RELATED"/>
    <property type="match status" value="1"/>
</dbReference>